<keyword evidence="5 12" id="KW-0808">Transferase</keyword>
<dbReference type="PROSITE" id="PS51678">
    <property type="entry name" value="SAM_MT_PRMT"/>
    <property type="match status" value="1"/>
</dbReference>
<keyword evidence="17" id="KW-1185">Reference proteome</keyword>
<reference evidence="16" key="2">
    <citation type="submission" date="2017-05" db="UniProtKB">
        <authorList>
            <consortium name="EnsemblMetazoa"/>
        </authorList>
    </citation>
    <scope>IDENTIFICATION</scope>
</reference>
<reference evidence="17" key="1">
    <citation type="journal article" date="2010" name="Nature">
        <title>The Amphimedon queenslandica genome and the evolution of animal complexity.</title>
        <authorList>
            <person name="Srivastava M."/>
            <person name="Simakov O."/>
            <person name="Chapman J."/>
            <person name="Fahey B."/>
            <person name="Gauthier M.E."/>
            <person name="Mitros T."/>
            <person name="Richards G.S."/>
            <person name="Conaco C."/>
            <person name="Dacre M."/>
            <person name="Hellsten U."/>
            <person name="Larroux C."/>
            <person name="Putnam N.H."/>
            <person name="Stanke M."/>
            <person name="Adamska M."/>
            <person name="Darling A."/>
            <person name="Degnan S.M."/>
            <person name="Oakley T.H."/>
            <person name="Plachetzki D.C."/>
            <person name="Zhai Y."/>
            <person name="Adamski M."/>
            <person name="Calcino A."/>
            <person name="Cummins S.F."/>
            <person name="Goodstein D.M."/>
            <person name="Harris C."/>
            <person name="Jackson D.J."/>
            <person name="Leys S.P."/>
            <person name="Shu S."/>
            <person name="Woodcroft B.J."/>
            <person name="Vervoort M."/>
            <person name="Kosik K.S."/>
            <person name="Manning G."/>
            <person name="Degnan B.M."/>
            <person name="Rokhsar D.S."/>
        </authorList>
    </citation>
    <scope>NUCLEOTIDE SEQUENCE [LARGE SCALE GENOMIC DNA]</scope>
</reference>
<dbReference type="SUPFAM" id="SSF57667">
    <property type="entry name" value="beta-beta-alpha zinc fingers"/>
    <property type="match status" value="1"/>
</dbReference>
<name>A0A1X7U8T1_AMPQE</name>
<dbReference type="PANTHER" id="PTHR11006">
    <property type="entry name" value="PROTEIN ARGININE N-METHYLTRANSFERASE"/>
    <property type="match status" value="1"/>
</dbReference>
<dbReference type="InterPro" id="IPR029063">
    <property type="entry name" value="SAM-dependent_MTases_sf"/>
</dbReference>
<dbReference type="SUPFAM" id="SSF53335">
    <property type="entry name" value="S-adenosyl-L-methionine-dependent methyltransferases"/>
    <property type="match status" value="1"/>
</dbReference>
<keyword evidence="6 12" id="KW-0949">S-adenosyl-L-methionine</keyword>
<evidence type="ECO:0000256" key="11">
    <source>
        <dbReference type="ARBA" id="ARBA00049303"/>
    </source>
</evidence>
<keyword evidence="7" id="KW-0479">Metal-binding</keyword>
<dbReference type="FunFam" id="2.70.160.11:FF:000001">
    <property type="entry name" value="Blast:Protein arginine N-methyltransferase 1"/>
    <property type="match status" value="1"/>
</dbReference>
<comment type="catalytic activity">
    <reaction evidence="11">
        <text>L-arginyl-[protein] + S-adenosyl-L-methionine = N(omega)-methyl-L-arginyl-[protein] + S-adenosyl-L-homocysteine + H(+)</text>
        <dbReference type="Rhea" id="RHEA:48100"/>
        <dbReference type="Rhea" id="RHEA-COMP:10532"/>
        <dbReference type="Rhea" id="RHEA-COMP:11990"/>
        <dbReference type="ChEBI" id="CHEBI:15378"/>
        <dbReference type="ChEBI" id="CHEBI:29965"/>
        <dbReference type="ChEBI" id="CHEBI:57856"/>
        <dbReference type="ChEBI" id="CHEBI:59789"/>
        <dbReference type="ChEBI" id="CHEBI:65280"/>
    </reaction>
    <physiologicalReaction direction="left-to-right" evidence="11">
        <dbReference type="Rhea" id="RHEA:48101"/>
    </physiologicalReaction>
</comment>
<dbReference type="InterPro" id="IPR055135">
    <property type="entry name" value="PRMT_dom"/>
</dbReference>
<evidence type="ECO:0000256" key="8">
    <source>
        <dbReference type="ARBA" id="ARBA00022771"/>
    </source>
</evidence>
<comment type="subcellular location">
    <subcellularLocation>
        <location evidence="1">Cytoplasm</location>
        <location evidence="1">Cytosol</location>
    </subcellularLocation>
</comment>
<dbReference type="Pfam" id="PF22528">
    <property type="entry name" value="PRMT_C"/>
    <property type="match status" value="1"/>
</dbReference>
<dbReference type="Gene3D" id="3.40.50.150">
    <property type="entry name" value="Vaccinia Virus protein VP39"/>
    <property type="match status" value="1"/>
</dbReference>
<evidence type="ECO:0000313" key="16">
    <source>
        <dbReference type="EnsemblMetazoa" id="Aqu2.1.24063_001"/>
    </source>
</evidence>
<dbReference type="InterPro" id="IPR036236">
    <property type="entry name" value="Znf_C2H2_sf"/>
</dbReference>
<dbReference type="CDD" id="cd02440">
    <property type="entry name" value="AdoMet_MTases"/>
    <property type="match status" value="1"/>
</dbReference>
<feature type="domain" description="Protein arginine N-methyltransferase" evidence="15">
    <location>
        <begin position="338"/>
        <end position="484"/>
    </location>
</feature>
<dbReference type="GO" id="GO:0035242">
    <property type="term" value="F:protein-arginine omega-N asymmetric methyltransferase activity"/>
    <property type="evidence" value="ECO:0007669"/>
    <property type="project" value="UniProtKB-EC"/>
</dbReference>
<evidence type="ECO:0000256" key="9">
    <source>
        <dbReference type="ARBA" id="ARBA00022833"/>
    </source>
</evidence>
<comment type="catalytic activity">
    <reaction evidence="10">
        <text>L-arginyl-[protein] + 2 S-adenosyl-L-methionine = N(omega),N(omega)-dimethyl-L-arginyl-[protein] + 2 S-adenosyl-L-homocysteine + 2 H(+)</text>
        <dbReference type="Rhea" id="RHEA:48096"/>
        <dbReference type="Rhea" id="RHEA-COMP:10532"/>
        <dbReference type="Rhea" id="RHEA-COMP:11991"/>
        <dbReference type="ChEBI" id="CHEBI:15378"/>
        <dbReference type="ChEBI" id="CHEBI:29965"/>
        <dbReference type="ChEBI" id="CHEBI:57856"/>
        <dbReference type="ChEBI" id="CHEBI:59789"/>
        <dbReference type="ChEBI" id="CHEBI:61897"/>
        <dbReference type="EC" id="2.1.1.319"/>
    </reaction>
    <physiologicalReaction direction="left-to-right" evidence="10">
        <dbReference type="Rhea" id="RHEA:48097"/>
    </physiologicalReaction>
</comment>
<evidence type="ECO:0000259" key="14">
    <source>
        <dbReference type="Pfam" id="PF21137"/>
    </source>
</evidence>
<dbReference type="Pfam" id="PF13649">
    <property type="entry name" value="Methyltransf_25"/>
    <property type="match status" value="1"/>
</dbReference>
<dbReference type="OrthoDB" id="7848332at2759"/>
<evidence type="ECO:0000256" key="12">
    <source>
        <dbReference type="PROSITE-ProRule" id="PRU01015"/>
    </source>
</evidence>
<organism evidence="16">
    <name type="scientific">Amphimedon queenslandica</name>
    <name type="common">Sponge</name>
    <dbReference type="NCBI Taxonomy" id="400682"/>
    <lineage>
        <taxon>Eukaryota</taxon>
        <taxon>Metazoa</taxon>
        <taxon>Porifera</taxon>
        <taxon>Demospongiae</taxon>
        <taxon>Heteroscleromorpha</taxon>
        <taxon>Haplosclerida</taxon>
        <taxon>Niphatidae</taxon>
        <taxon>Amphimedon</taxon>
    </lineage>
</organism>
<dbReference type="OMA" id="YSHFAIH"/>
<dbReference type="KEGG" id="aqu:100632044"/>
<keyword evidence="4 12" id="KW-0489">Methyltransferase</keyword>
<keyword evidence="3" id="KW-0963">Cytoplasm</keyword>
<evidence type="ECO:0000256" key="10">
    <source>
        <dbReference type="ARBA" id="ARBA00047384"/>
    </source>
</evidence>
<evidence type="ECO:0000256" key="7">
    <source>
        <dbReference type="ARBA" id="ARBA00022723"/>
    </source>
</evidence>
<keyword evidence="8" id="KW-0863">Zinc-finger</keyword>
<dbReference type="EC" id="2.1.1.319" evidence="2"/>
<evidence type="ECO:0000256" key="5">
    <source>
        <dbReference type="ARBA" id="ARBA00022679"/>
    </source>
</evidence>
<sequence>MSDSEGEEESWEEVEEKEEAFRPLCPFCSEPLPVANEPILSHCLKQHDINLTELKTHYKLDFYGWIKLVNYIRKKSLAVADVKGLRVEDFESEEYLVPVVPDDPLLQIDWEEEEEEEEKIKEWGDTSLKERLELTEKQLLLTRTALDNALKDLNQMKETMRELTTSSTDPDVTMETAVEEKDSYFSNYGHHGIHEEMLKDEVRMDSYELFITKNTEIFKDKVVLDIGCGTGILSLFAVKAGASHVFAIDQSPIIHKAVEIARENGVDDKITFIRGEVESVRLPVDSVDVLISEWMGYFLLFESMLDTVLYARDKWLIDKKNVYPNRCNMSLVAMGDGYEYNSKIKFWENVRGFKMSCMKDEVLLEPTVKLVDEYCLISTSDVIKKFDITTVKASDLDFKSNFTLTIKQNDTCYGLVGYFDIGFEVPSYPVYFSTSPQDTPTHWHQTIFFLNEPIQVQTGDLLRGSISCYKNKDCSRSLDIKIQMTLFPLSKESQELIIPEHIYTLS</sequence>
<evidence type="ECO:0000256" key="1">
    <source>
        <dbReference type="ARBA" id="ARBA00004514"/>
    </source>
</evidence>
<accession>A0A1X7U8T1</accession>
<evidence type="ECO:0000256" key="6">
    <source>
        <dbReference type="ARBA" id="ARBA00022691"/>
    </source>
</evidence>
<evidence type="ECO:0000256" key="3">
    <source>
        <dbReference type="ARBA" id="ARBA00022490"/>
    </source>
</evidence>
<feature type="domain" description="Methyltransferase" evidence="13">
    <location>
        <begin position="223"/>
        <end position="294"/>
    </location>
</feature>
<dbReference type="EnsemblMetazoa" id="XM_003388629.3">
    <property type="protein sequence ID" value="XP_003388677.1"/>
    <property type="gene ID" value="LOC100632044"/>
</dbReference>
<dbReference type="GO" id="GO:0042054">
    <property type="term" value="F:histone methyltransferase activity"/>
    <property type="evidence" value="ECO:0007669"/>
    <property type="project" value="TreeGrafter"/>
</dbReference>
<proteinExistence type="predicted"/>
<dbReference type="Proteomes" id="UP000007879">
    <property type="component" value="Unassembled WGS sequence"/>
</dbReference>
<dbReference type="InterPro" id="IPR025799">
    <property type="entry name" value="Arg_MeTrfase"/>
</dbReference>
<dbReference type="GO" id="GO:0005829">
    <property type="term" value="C:cytosol"/>
    <property type="evidence" value="ECO:0007669"/>
    <property type="project" value="UniProtKB-SubCell"/>
</dbReference>
<evidence type="ECO:0000256" key="2">
    <source>
        <dbReference type="ARBA" id="ARBA00011925"/>
    </source>
</evidence>
<dbReference type="GO" id="GO:0032259">
    <property type="term" value="P:methylation"/>
    <property type="evidence" value="ECO:0007669"/>
    <property type="project" value="UniProtKB-KW"/>
</dbReference>
<gene>
    <name evidence="16" type="primary">100632044</name>
</gene>
<dbReference type="InterPro" id="IPR041698">
    <property type="entry name" value="Methyltransf_25"/>
</dbReference>
<dbReference type="InParanoid" id="A0A1X7U8T1"/>
<dbReference type="Pfam" id="PF21137">
    <property type="entry name" value="ANM3_C2H2_Zf"/>
    <property type="match status" value="1"/>
</dbReference>
<dbReference type="STRING" id="400682.A0A1X7U8T1"/>
<protein>
    <recommendedName>
        <fullName evidence="2">type I protein arginine methyltransferase</fullName>
        <ecNumber evidence="2">2.1.1.319</ecNumber>
    </recommendedName>
</protein>
<dbReference type="Gene3D" id="2.70.160.11">
    <property type="entry name" value="Hnrnp arginine n-methyltransferase1"/>
    <property type="match status" value="1"/>
</dbReference>
<evidence type="ECO:0000313" key="17">
    <source>
        <dbReference type="Proteomes" id="UP000007879"/>
    </source>
</evidence>
<dbReference type="eggNOG" id="KOG1499">
    <property type="taxonomic scope" value="Eukaryota"/>
</dbReference>
<evidence type="ECO:0000256" key="4">
    <source>
        <dbReference type="ARBA" id="ARBA00022603"/>
    </source>
</evidence>
<dbReference type="GO" id="GO:0005634">
    <property type="term" value="C:nucleus"/>
    <property type="evidence" value="ECO:0007669"/>
    <property type="project" value="TreeGrafter"/>
</dbReference>
<dbReference type="InterPro" id="IPR049482">
    <property type="entry name" value="ANM3-like_C2H2_Zf"/>
</dbReference>
<dbReference type="GO" id="GO:0008270">
    <property type="term" value="F:zinc ion binding"/>
    <property type="evidence" value="ECO:0007669"/>
    <property type="project" value="UniProtKB-KW"/>
</dbReference>
<dbReference type="EnsemblMetazoa" id="Aqu2.1.24063_001">
    <property type="protein sequence ID" value="Aqu2.1.24063_001"/>
    <property type="gene ID" value="Aqu2.1.24063"/>
</dbReference>
<dbReference type="AlphaFoldDB" id="A0A1X7U8T1"/>
<evidence type="ECO:0000259" key="15">
    <source>
        <dbReference type="Pfam" id="PF22528"/>
    </source>
</evidence>
<evidence type="ECO:0000259" key="13">
    <source>
        <dbReference type="Pfam" id="PF13649"/>
    </source>
</evidence>
<dbReference type="FunFam" id="3.40.50.150:FF:000003">
    <property type="entry name" value="Blast:Protein arginine N-methyltransferase 1"/>
    <property type="match status" value="1"/>
</dbReference>
<dbReference type="PANTHER" id="PTHR11006:SF53">
    <property type="entry name" value="PROTEIN ARGININE N-METHYLTRANSFERASE 3"/>
    <property type="match status" value="1"/>
</dbReference>
<keyword evidence="9" id="KW-0862">Zinc</keyword>
<feature type="domain" description="Protein arginine N-methyltransferase 3-like C2H2 zinc finger" evidence="14">
    <location>
        <begin position="55"/>
        <end position="98"/>
    </location>
</feature>